<evidence type="ECO:0000256" key="6">
    <source>
        <dbReference type="ARBA" id="ARBA00022989"/>
    </source>
</evidence>
<dbReference type="FunFam" id="1.10.3470.10:FF:000001">
    <property type="entry name" value="Vitamin B12 ABC transporter permease BtuC"/>
    <property type="match status" value="1"/>
</dbReference>
<dbReference type="InterPro" id="IPR000522">
    <property type="entry name" value="ABC_transptr_permease_BtuC"/>
</dbReference>
<evidence type="ECO:0000256" key="1">
    <source>
        <dbReference type="ARBA" id="ARBA00004651"/>
    </source>
</evidence>
<dbReference type="Gene3D" id="1.10.3470.10">
    <property type="entry name" value="ABC transporter involved in vitamin B12 uptake, BtuC"/>
    <property type="match status" value="1"/>
</dbReference>
<dbReference type="EMBL" id="JACHJW010000001">
    <property type="protein sequence ID" value="MBB4962479.1"/>
    <property type="molecule type" value="Genomic_DNA"/>
</dbReference>
<feature type="transmembrane region" description="Helical" evidence="9">
    <location>
        <begin position="259"/>
        <end position="281"/>
    </location>
</feature>
<feature type="transmembrane region" description="Helical" evidence="9">
    <location>
        <begin position="327"/>
        <end position="347"/>
    </location>
</feature>
<evidence type="ECO:0000313" key="10">
    <source>
        <dbReference type="EMBL" id="MBB4962479.1"/>
    </source>
</evidence>
<dbReference type="CDD" id="cd06550">
    <property type="entry name" value="TM_ABC_iron-siderophores_like"/>
    <property type="match status" value="1"/>
</dbReference>
<dbReference type="AlphaFoldDB" id="A0A7W7WSW8"/>
<keyword evidence="7 9" id="KW-0472">Membrane</keyword>
<gene>
    <name evidence="10" type="ORF">FHR38_006212</name>
</gene>
<comment type="similarity">
    <text evidence="2">Belongs to the binding-protein-dependent transport system permease family. FecCD subfamily.</text>
</comment>
<keyword evidence="5 9" id="KW-0812">Transmembrane</keyword>
<accession>A0A7W7WSW8</accession>
<keyword evidence="4" id="KW-1003">Cell membrane</keyword>
<dbReference type="Proteomes" id="UP000578819">
    <property type="component" value="Unassembled WGS sequence"/>
</dbReference>
<protein>
    <submittedName>
        <fullName evidence="10">Iron complex transport system permease protein</fullName>
    </submittedName>
</protein>
<feature type="region of interest" description="Disordered" evidence="8">
    <location>
        <begin position="1"/>
        <end position="24"/>
    </location>
</feature>
<feature type="transmembrane region" description="Helical" evidence="9">
    <location>
        <begin position="114"/>
        <end position="135"/>
    </location>
</feature>
<evidence type="ECO:0000256" key="4">
    <source>
        <dbReference type="ARBA" id="ARBA00022475"/>
    </source>
</evidence>
<keyword evidence="3" id="KW-0813">Transport</keyword>
<dbReference type="GO" id="GO:0005886">
    <property type="term" value="C:plasma membrane"/>
    <property type="evidence" value="ECO:0007669"/>
    <property type="project" value="UniProtKB-SubCell"/>
</dbReference>
<keyword evidence="6 9" id="KW-1133">Transmembrane helix</keyword>
<organism evidence="10 11">
    <name type="scientific">Micromonospora polyrhachis</name>
    <dbReference type="NCBI Taxonomy" id="1282883"/>
    <lineage>
        <taxon>Bacteria</taxon>
        <taxon>Bacillati</taxon>
        <taxon>Actinomycetota</taxon>
        <taxon>Actinomycetes</taxon>
        <taxon>Micromonosporales</taxon>
        <taxon>Micromonosporaceae</taxon>
        <taxon>Micromonospora</taxon>
    </lineage>
</organism>
<dbReference type="Pfam" id="PF01032">
    <property type="entry name" value="FecCD"/>
    <property type="match status" value="1"/>
</dbReference>
<dbReference type="SUPFAM" id="SSF81345">
    <property type="entry name" value="ABC transporter involved in vitamin B12 uptake, BtuC"/>
    <property type="match status" value="1"/>
</dbReference>
<reference evidence="10 11" key="1">
    <citation type="submission" date="2020-08" db="EMBL/GenBank/DDBJ databases">
        <title>Sequencing the genomes of 1000 actinobacteria strains.</title>
        <authorList>
            <person name="Klenk H.-P."/>
        </authorList>
    </citation>
    <scope>NUCLEOTIDE SEQUENCE [LARGE SCALE GENOMIC DNA]</scope>
    <source>
        <strain evidence="10 11">DSM 45886</strain>
    </source>
</reference>
<sequence>MTTASVHPGDTGTPAHQATPPPLGRPRGRRWLGLVVGLVILAVTMLLSIAVGARAIPPDTVWQLLWHPDGSELSVTIHELRIPRTLLGLLVGVGLGLAGVLMQALTRNPLADPGLFGVNAGAAFAVVSAVVFFGLTEPGEYLWFALLGAGLTAAVVYVLGGAGRPSSHTRLALAGFAVAAALQAVTHGFTTMNATAYDEIRFWLVGTFAGREAEVVVGVAPLIAVGAVLALFLGRSLNALALGDDSGRALGARPGRTRALGTLAVLLLCGAATAGAGPIHFLGLAVPHIVRLITGPDHRWLLAYSAVYAPALLLLADVLGRVIAFPAEVPVGIVMAFLGAPIFIVLLRRRHAVTH</sequence>
<keyword evidence="11" id="KW-1185">Reference proteome</keyword>
<comment type="caution">
    <text evidence="10">The sequence shown here is derived from an EMBL/GenBank/DDBJ whole genome shotgun (WGS) entry which is preliminary data.</text>
</comment>
<evidence type="ECO:0000256" key="5">
    <source>
        <dbReference type="ARBA" id="ARBA00022692"/>
    </source>
</evidence>
<feature type="transmembrane region" description="Helical" evidence="9">
    <location>
        <begin position="171"/>
        <end position="195"/>
    </location>
</feature>
<feature type="transmembrane region" description="Helical" evidence="9">
    <location>
        <begin position="215"/>
        <end position="238"/>
    </location>
</feature>
<evidence type="ECO:0000256" key="2">
    <source>
        <dbReference type="ARBA" id="ARBA00007935"/>
    </source>
</evidence>
<feature type="transmembrane region" description="Helical" evidence="9">
    <location>
        <begin position="141"/>
        <end position="159"/>
    </location>
</feature>
<evidence type="ECO:0000256" key="3">
    <source>
        <dbReference type="ARBA" id="ARBA00022448"/>
    </source>
</evidence>
<dbReference type="GO" id="GO:0033214">
    <property type="term" value="P:siderophore-iron import into cell"/>
    <property type="evidence" value="ECO:0007669"/>
    <property type="project" value="TreeGrafter"/>
</dbReference>
<dbReference type="RefSeq" id="WP_184538711.1">
    <property type="nucleotide sequence ID" value="NZ_JACHJW010000001.1"/>
</dbReference>
<proteinExistence type="inferred from homology"/>
<feature type="transmembrane region" description="Helical" evidence="9">
    <location>
        <begin position="301"/>
        <end position="320"/>
    </location>
</feature>
<dbReference type="InterPro" id="IPR037294">
    <property type="entry name" value="ABC_BtuC-like"/>
</dbReference>
<comment type="subcellular location">
    <subcellularLocation>
        <location evidence="1">Cell membrane</location>
        <topology evidence="1">Multi-pass membrane protein</topology>
    </subcellularLocation>
</comment>
<evidence type="ECO:0000313" key="11">
    <source>
        <dbReference type="Proteomes" id="UP000578819"/>
    </source>
</evidence>
<evidence type="ECO:0000256" key="9">
    <source>
        <dbReference type="SAM" id="Phobius"/>
    </source>
</evidence>
<dbReference type="GO" id="GO:0022857">
    <property type="term" value="F:transmembrane transporter activity"/>
    <property type="evidence" value="ECO:0007669"/>
    <property type="project" value="InterPro"/>
</dbReference>
<dbReference type="PANTHER" id="PTHR30472">
    <property type="entry name" value="FERRIC ENTEROBACTIN TRANSPORT SYSTEM PERMEASE PROTEIN"/>
    <property type="match status" value="1"/>
</dbReference>
<feature type="transmembrane region" description="Helical" evidence="9">
    <location>
        <begin position="82"/>
        <end position="102"/>
    </location>
</feature>
<evidence type="ECO:0000256" key="8">
    <source>
        <dbReference type="SAM" id="MobiDB-lite"/>
    </source>
</evidence>
<dbReference type="PANTHER" id="PTHR30472:SF1">
    <property type="entry name" value="FE(3+) DICITRATE TRANSPORT SYSTEM PERMEASE PROTEIN FECC-RELATED"/>
    <property type="match status" value="1"/>
</dbReference>
<feature type="transmembrane region" description="Helical" evidence="9">
    <location>
        <begin position="31"/>
        <end position="56"/>
    </location>
</feature>
<name>A0A7W7WSW8_9ACTN</name>
<evidence type="ECO:0000256" key="7">
    <source>
        <dbReference type="ARBA" id="ARBA00023136"/>
    </source>
</evidence>